<sequence>MRGLKNNLVLIGLAILAFSIQLPTLQQNLYDFKVPLRSNESHFTTPIVIVAIDETSLQNQGHWPWPRERLTVLLKTLLDEYQATAVGLHLLLPENGQMQQDKILADLINRKPITTSLAFNLNDRLYSGYLNQGIPVSEMSPLGFSPALFPQAKGWVGVFHDLATTPRLSGHLNANIDSDGKIRRIPLFIEAQNMLYPQMTLAMLYELLDAKQDPTAWTATLPKHLAVKSTLIPYDFPNELIPVISAQAIFAKTAPPSLLENSLVLIGATAAGVGDVVATPMANQLPSVYLQAYLLNAALGQRWLITPPLERELTALGFVVWTLLLILVAQHLRTFVLFGLMIFTLSVLWISNVWQFVSLGVHWDFSPWFWLFSGHFIWLVYQRYQFHAQRSKTIEQMFKSYVPPTVLHKLIAGQFEHLEQGERRKITVMFVDLVAFTQLAENSDPRELTQLTRSIFNTLTPVILSHQGTIDKYMGDSIMAFWGAPLADDNQAHNAALSALEMRRLMHEKFPNLGFGIGIHTGEAIVGNVGSDFRHAYSALGDTVNIAARIERQTRRYPHSILLSKQTALESGLLTEWVDECQLKGKQQCVSLYTLAS</sequence>
<feature type="domain" description="Guanylate cyclase" evidence="2">
    <location>
        <begin position="427"/>
        <end position="551"/>
    </location>
</feature>
<dbReference type="GO" id="GO:0004016">
    <property type="term" value="F:adenylate cyclase activity"/>
    <property type="evidence" value="ECO:0007669"/>
    <property type="project" value="UniProtKB-ARBA"/>
</dbReference>
<evidence type="ECO:0000259" key="2">
    <source>
        <dbReference type="PROSITE" id="PS50125"/>
    </source>
</evidence>
<evidence type="ECO:0000313" key="3">
    <source>
        <dbReference type="EMBL" id="BBP45092.1"/>
    </source>
</evidence>
<gene>
    <name evidence="3" type="ORF">THMIRHAS_04650</name>
</gene>
<dbReference type="EMBL" id="AP021889">
    <property type="protein sequence ID" value="BBP45092.1"/>
    <property type="molecule type" value="Genomic_DNA"/>
</dbReference>
<name>A0A6F8PSI1_9GAMM</name>
<feature type="transmembrane region" description="Helical" evidence="1">
    <location>
        <begin position="313"/>
        <end position="329"/>
    </location>
</feature>
<dbReference type="Proteomes" id="UP000501726">
    <property type="component" value="Chromosome"/>
</dbReference>
<feature type="transmembrane region" description="Helical" evidence="1">
    <location>
        <begin position="336"/>
        <end position="356"/>
    </location>
</feature>
<evidence type="ECO:0000313" key="4">
    <source>
        <dbReference type="Proteomes" id="UP000501726"/>
    </source>
</evidence>
<accession>A0A6F8PSI1</accession>
<dbReference type="InterPro" id="IPR007890">
    <property type="entry name" value="CHASE2"/>
</dbReference>
<dbReference type="Gene3D" id="3.30.70.1230">
    <property type="entry name" value="Nucleotide cyclase"/>
    <property type="match status" value="1"/>
</dbReference>
<evidence type="ECO:0000256" key="1">
    <source>
        <dbReference type="SAM" id="Phobius"/>
    </source>
</evidence>
<keyword evidence="1" id="KW-1133">Transmembrane helix</keyword>
<dbReference type="PROSITE" id="PS50125">
    <property type="entry name" value="GUANYLATE_CYCLASE_2"/>
    <property type="match status" value="1"/>
</dbReference>
<dbReference type="InterPro" id="IPR029787">
    <property type="entry name" value="Nucleotide_cyclase"/>
</dbReference>
<dbReference type="KEGG" id="tse:THMIRHAS_04650"/>
<proteinExistence type="predicted"/>
<dbReference type="SMART" id="SM01080">
    <property type="entry name" value="CHASE2"/>
    <property type="match status" value="1"/>
</dbReference>
<organism evidence="3 4">
    <name type="scientific">Thiosulfatimonas sediminis</name>
    <dbReference type="NCBI Taxonomy" id="2675054"/>
    <lineage>
        <taxon>Bacteria</taxon>
        <taxon>Pseudomonadati</taxon>
        <taxon>Pseudomonadota</taxon>
        <taxon>Gammaproteobacteria</taxon>
        <taxon>Thiotrichales</taxon>
        <taxon>Piscirickettsiaceae</taxon>
        <taxon>Thiosulfatimonas</taxon>
    </lineage>
</organism>
<dbReference type="GO" id="GO:0009190">
    <property type="term" value="P:cyclic nucleotide biosynthetic process"/>
    <property type="evidence" value="ECO:0007669"/>
    <property type="project" value="InterPro"/>
</dbReference>
<dbReference type="PANTHER" id="PTHR43081">
    <property type="entry name" value="ADENYLATE CYCLASE, TERMINAL-DIFFERENTIATION SPECIFIC-RELATED"/>
    <property type="match status" value="1"/>
</dbReference>
<dbReference type="Pfam" id="PF00211">
    <property type="entry name" value="Guanylate_cyc"/>
    <property type="match status" value="1"/>
</dbReference>
<keyword evidence="4" id="KW-1185">Reference proteome</keyword>
<dbReference type="CDD" id="cd07302">
    <property type="entry name" value="CHD"/>
    <property type="match status" value="1"/>
</dbReference>
<dbReference type="RefSeq" id="WP_173270333.1">
    <property type="nucleotide sequence ID" value="NZ_AP021889.1"/>
</dbReference>
<dbReference type="GO" id="GO:0035556">
    <property type="term" value="P:intracellular signal transduction"/>
    <property type="evidence" value="ECO:0007669"/>
    <property type="project" value="InterPro"/>
</dbReference>
<reference evidence="4" key="1">
    <citation type="submission" date="2019-11" db="EMBL/GenBank/DDBJ databases">
        <title>Isolation and characterization of two novel species in the genus Thiomicrorhabdus.</title>
        <authorList>
            <person name="Mochizuki J."/>
            <person name="Kojima H."/>
            <person name="Fukui M."/>
        </authorList>
    </citation>
    <scope>NUCLEOTIDE SEQUENCE [LARGE SCALE GENOMIC DNA]</scope>
    <source>
        <strain evidence="4">aks77</strain>
    </source>
</reference>
<keyword evidence="1" id="KW-0812">Transmembrane</keyword>
<dbReference type="Pfam" id="PF05226">
    <property type="entry name" value="CHASE2"/>
    <property type="match status" value="1"/>
</dbReference>
<dbReference type="AlphaFoldDB" id="A0A6F8PSI1"/>
<keyword evidence="1" id="KW-0472">Membrane</keyword>
<dbReference type="InterPro" id="IPR050697">
    <property type="entry name" value="Adenylyl/Guanylyl_Cyclase_3/4"/>
</dbReference>
<dbReference type="InterPro" id="IPR001054">
    <property type="entry name" value="A/G_cyclase"/>
</dbReference>
<dbReference type="PANTHER" id="PTHR43081:SF1">
    <property type="entry name" value="ADENYLATE CYCLASE, TERMINAL-DIFFERENTIATION SPECIFIC"/>
    <property type="match status" value="1"/>
</dbReference>
<dbReference type="SUPFAM" id="SSF55073">
    <property type="entry name" value="Nucleotide cyclase"/>
    <property type="match status" value="1"/>
</dbReference>
<protein>
    <submittedName>
        <fullName evidence="3">Adenylate/guanylate cyclase domain-containing protein</fullName>
    </submittedName>
</protein>
<dbReference type="SMART" id="SM00044">
    <property type="entry name" value="CYCc"/>
    <property type="match status" value="1"/>
</dbReference>
<feature type="transmembrane region" description="Helical" evidence="1">
    <location>
        <begin position="368"/>
        <end position="384"/>
    </location>
</feature>